<dbReference type="EMBL" id="QAYL01000007">
    <property type="protein sequence ID" value="RFD26002.1"/>
    <property type="molecule type" value="Genomic_DNA"/>
</dbReference>
<dbReference type="Pfam" id="PF00823">
    <property type="entry name" value="PPE"/>
    <property type="match status" value="1"/>
</dbReference>
<name>A0A3E1HHT2_9MYCO</name>
<evidence type="ECO:0000256" key="1">
    <source>
        <dbReference type="ARBA" id="ARBA00010652"/>
    </source>
</evidence>
<feature type="domain" description="PPE family C-terminal" evidence="3">
    <location>
        <begin position="339"/>
        <end position="372"/>
    </location>
</feature>
<dbReference type="InterPro" id="IPR038332">
    <property type="entry name" value="PPE_sf"/>
</dbReference>
<feature type="domain" description="PPE" evidence="2">
    <location>
        <begin position="3"/>
        <end position="165"/>
    </location>
</feature>
<comment type="caution">
    <text evidence="4">The sequence shown here is derived from an EMBL/GenBank/DDBJ whole genome shotgun (WGS) entry which is preliminary data.</text>
</comment>
<dbReference type="RefSeq" id="WP_116539824.1">
    <property type="nucleotide sequence ID" value="NZ_QAYL01000007.1"/>
</dbReference>
<dbReference type="Gene3D" id="1.20.1260.20">
    <property type="entry name" value="PPE superfamily"/>
    <property type="match status" value="1"/>
</dbReference>
<dbReference type="Pfam" id="PF12484">
    <property type="entry name" value="PPE-SVP"/>
    <property type="match status" value="1"/>
</dbReference>
<accession>A0A3E1HHT2</accession>
<dbReference type="GO" id="GO:0052572">
    <property type="term" value="P:response to host immune response"/>
    <property type="evidence" value="ECO:0007669"/>
    <property type="project" value="TreeGrafter"/>
</dbReference>
<dbReference type="PANTHER" id="PTHR46766:SF1">
    <property type="entry name" value="GLUTAMINE-RICH PROTEIN 2"/>
    <property type="match status" value="1"/>
</dbReference>
<proteinExistence type="inferred from homology"/>
<organism evidence="4 5">
    <name type="scientific">Mycobacterium uberis</name>
    <dbReference type="NCBI Taxonomy" id="2162698"/>
    <lineage>
        <taxon>Bacteria</taxon>
        <taxon>Bacillati</taxon>
        <taxon>Actinomycetota</taxon>
        <taxon>Actinomycetes</taxon>
        <taxon>Mycobacteriales</taxon>
        <taxon>Mycobacteriaceae</taxon>
        <taxon>Mycobacterium</taxon>
    </lineage>
</organism>
<comment type="similarity">
    <text evidence="1">Belongs to the mycobacterial PPE family.</text>
</comment>
<dbReference type="Proteomes" id="UP000258522">
    <property type="component" value="Unassembled WGS sequence"/>
</dbReference>
<evidence type="ECO:0000313" key="5">
    <source>
        <dbReference type="Proteomes" id="UP000258522"/>
    </source>
</evidence>
<dbReference type="InterPro" id="IPR022171">
    <property type="entry name" value="PPE_C"/>
</dbReference>
<evidence type="ECO:0000313" key="4">
    <source>
        <dbReference type="EMBL" id="RFD26002.1"/>
    </source>
</evidence>
<dbReference type="PANTHER" id="PTHR46766">
    <property type="entry name" value="GLUTAMINE-RICH PROTEIN 2"/>
    <property type="match status" value="1"/>
</dbReference>
<dbReference type="InterPro" id="IPR000030">
    <property type="entry name" value="PPE_dom"/>
</dbReference>
<reference evidence="4 5" key="1">
    <citation type="submission" date="2018-07" db="EMBL/GenBank/DDBJ databases">
        <title>Whole genome sequence of Mycobacterium uberis.</title>
        <authorList>
            <person name="Benjak A."/>
        </authorList>
    </citation>
    <scope>NUCLEOTIDE SEQUENCE [LARGE SCALE GENOMIC DNA]</scope>
    <source>
        <strain evidence="4 5">Jura</strain>
    </source>
</reference>
<dbReference type="AlphaFoldDB" id="A0A3E1HHT2"/>
<sequence length="413" mass="43200">MFDFIAQPPEVNSALLHCGVGSAPMLAAAAAWEGLSDDLAAAAEEVAETVIEAVPASFAGPTSEAVARRTLSYVNWLNSTATCAEQTANQLNVAANAYETAYQTMVPPLTVYVNLVQTKVLQALNWFGQFSSSIADKEAEYNEMWSRNAEAMMAYRDAVLEGTARTPEFEPAPMLVSNCVWSCTSDDSFDSFDSFDYSGASAASGPAAAESFYESMDSFGYSGASAVSEAAAASGAAAAERLYESIDSFDESIGSFSYPNEGPMYENVAQSMLCMSDIASMASTGLSMVDGMGPMMKGIVPTTAANAVESLTQSEQLIENAVHSPGCGALSSSLESLVAADLGQGVSVGALRVPETWADTSPIVTSESGLMSTAEGLPIGDPVYDPVYGDPVYDPVYGDPVYDPVYGENSAMA</sequence>
<evidence type="ECO:0000259" key="3">
    <source>
        <dbReference type="Pfam" id="PF12484"/>
    </source>
</evidence>
<keyword evidence="5" id="KW-1185">Reference proteome</keyword>
<dbReference type="SUPFAM" id="SSF140459">
    <property type="entry name" value="PE/PPE dimer-like"/>
    <property type="match status" value="1"/>
</dbReference>
<evidence type="ECO:0000259" key="2">
    <source>
        <dbReference type="Pfam" id="PF00823"/>
    </source>
</evidence>
<dbReference type="OrthoDB" id="4710842at2"/>
<gene>
    <name evidence="4" type="ORF">MUBE_05830</name>
</gene>
<protein>
    <submittedName>
        <fullName evidence="4">PPE family protein</fullName>
    </submittedName>
</protein>